<accession>A0A6J8EC79</accession>
<dbReference type="OrthoDB" id="10342577at2759"/>
<dbReference type="EMBL" id="CACVKT020008820">
    <property type="protein sequence ID" value="CAC5417908.1"/>
    <property type="molecule type" value="Genomic_DNA"/>
</dbReference>
<evidence type="ECO:0000313" key="2">
    <source>
        <dbReference type="Proteomes" id="UP000507470"/>
    </source>
</evidence>
<keyword evidence="2" id="KW-1185">Reference proteome</keyword>
<dbReference type="AlphaFoldDB" id="A0A6J8EC79"/>
<gene>
    <name evidence="1" type="ORF">MCOR_50382</name>
</gene>
<proteinExistence type="predicted"/>
<name>A0A6J8EC79_MYTCO</name>
<sequence>MIRICRRDNLYAYSAVAKLSADWTKYISIIITSWCNKKKTQFNCFLDPSNKTVQTVKASLKTILSIYRAKLVACQYECKLENTFQQIKGYVSEVSLSHLNDIQADTCPQITKVVYPTRHAGEMAICSKMAYGTKKAIHLIEWFEYNRLMRADGSVNKQRCISSA</sequence>
<protein>
    <submittedName>
        <fullName evidence="1">Uncharacterized protein</fullName>
    </submittedName>
</protein>
<evidence type="ECO:0000313" key="1">
    <source>
        <dbReference type="EMBL" id="CAC5417908.1"/>
    </source>
</evidence>
<organism evidence="1 2">
    <name type="scientific">Mytilus coruscus</name>
    <name type="common">Sea mussel</name>
    <dbReference type="NCBI Taxonomy" id="42192"/>
    <lineage>
        <taxon>Eukaryota</taxon>
        <taxon>Metazoa</taxon>
        <taxon>Spiralia</taxon>
        <taxon>Lophotrochozoa</taxon>
        <taxon>Mollusca</taxon>
        <taxon>Bivalvia</taxon>
        <taxon>Autobranchia</taxon>
        <taxon>Pteriomorphia</taxon>
        <taxon>Mytilida</taxon>
        <taxon>Mytiloidea</taxon>
        <taxon>Mytilidae</taxon>
        <taxon>Mytilinae</taxon>
        <taxon>Mytilus</taxon>
    </lineage>
</organism>
<dbReference type="Proteomes" id="UP000507470">
    <property type="component" value="Unassembled WGS sequence"/>
</dbReference>
<reference evidence="1 2" key="1">
    <citation type="submission" date="2020-06" db="EMBL/GenBank/DDBJ databases">
        <authorList>
            <person name="Li R."/>
            <person name="Bekaert M."/>
        </authorList>
    </citation>
    <scope>NUCLEOTIDE SEQUENCE [LARGE SCALE GENOMIC DNA]</scope>
    <source>
        <strain evidence="2">wild</strain>
    </source>
</reference>